<reference evidence="2 3" key="1">
    <citation type="submission" date="2018-09" db="EMBL/GenBank/DDBJ databases">
        <title>Genome sequencing of strain 2DFW10M-5.</title>
        <authorList>
            <person name="Heo J."/>
            <person name="Kim S.-J."/>
            <person name="Kwon S.-W."/>
        </authorList>
    </citation>
    <scope>NUCLEOTIDE SEQUENCE [LARGE SCALE GENOMIC DNA]</scope>
    <source>
        <strain evidence="2 3">2DFW10M-5</strain>
    </source>
</reference>
<keyword evidence="1" id="KW-1133">Transmembrane helix</keyword>
<evidence type="ECO:0000313" key="3">
    <source>
        <dbReference type="Proteomes" id="UP000275069"/>
    </source>
</evidence>
<sequence>MAQLIALALAVVAVAAVLFVPSYSIETSSSDHGASYFVVSALVVNGPGMLVPLGIPLLVAVAPVAARGRAWHPVSITATVLLAAFAVIGAFSIGIFFAPAALVEIVALFLHAGPRARAEKLAAQ</sequence>
<dbReference type="KEGG" id="gry:D7I44_15940"/>
<evidence type="ECO:0000256" key="1">
    <source>
        <dbReference type="SAM" id="Phobius"/>
    </source>
</evidence>
<keyword evidence="1" id="KW-0472">Membrane</keyword>
<proteinExistence type="predicted"/>
<dbReference type="AlphaFoldDB" id="A0A387BV92"/>
<accession>A0A387BV92</accession>
<organism evidence="2 3">
    <name type="scientific">Gryllotalpicola protaetiae</name>
    <dbReference type="NCBI Taxonomy" id="2419771"/>
    <lineage>
        <taxon>Bacteria</taxon>
        <taxon>Bacillati</taxon>
        <taxon>Actinomycetota</taxon>
        <taxon>Actinomycetes</taxon>
        <taxon>Micrococcales</taxon>
        <taxon>Microbacteriaceae</taxon>
        <taxon>Gryllotalpicola</taxon>
    </lineage>
</organism>
<name>A0A387BV92_9MICO</name>
<keyword evidence="1" id="KW-0812">Transmembrane</keyword>
<keyword evidence="3" id="KW-1185">Reference proteome</keyword>
<gene>
    <name evidence="2" type="ORF">D7I44_15940</name>
</gene>
<feature type="transmembrane region" description="Helical" evidence="1">
    <location>
        <begin position="34"/>
        <end position="62"/>
    </location>
</feature>
<protein>
    <submittedName>
        <fullName evidence="2">Uncharacterized protein</fullName>
    </submittedName>
</protein>
<evidence type="ECO:0000313" key="2">
    <source>
        <dbReference type="EMBL" id="AYG04869.1"/>
    </source>
</evidence>
<dbReference type="RefSeq" id="WP_120790397.1">
    <property type="nucleotide sequence ID" value="NZ_CP032624.1"/>
</dbReference>
<dbReference type="Proteomes" id="UP000275069">
    <property type="component" value="Chromosome"/>
</dbReference>
<dbReference type="OrthoDB" id="9971937at2"/>
<feature type="transmembrane region" description="Helical" evidence="1">
    <location>
        <begin position="74"/>
        <end position="98"/>
    </location>
</feature>
<dbReference type="EMBL" id="CP032624">
    <property type="protein sequence ID" value="AYG04869.1"/>
    <property type="molecule type" value="Genomic_DNA"/>
</dbReference>